<name>E6Q1M6_9ZZZZ</name>
<evidence type="ECO:0000256" key="1">
    <source>
        <dbReference type="SAM" id="MobiDB-lite"/>
    </source>
</evidence>
<dbReference type="CDD" id="cd00085">
    <property type="entry name" value="HNHc"/>
    <property type="match status" value="1"/>
</dbReference>
<dbReference type="EMBL" id="CABO01000013">
    <property type="protein sequence ID" value="CBI01086.1"/>
    <property type="molecule type" value="Genomic_DNA"/>
</dbReference>
<dbReference type="InterPro" id="IPR002711">
    <property type="entry name" value="HNH"/>
</dbReference>
<proteinExistence type="predicted"/>
<feature type="domain" description="HNH nuclease" evidence="2">
    <location>
        <begin position="183"/>
        <end position="243"/>
    </location>
</feature>
<protein>
    <recommendedName>
        <fullName evidence="2">HNH nuclease domain-containing protein</fullName>
    </recommendedName>
</protein>
<evidence type="ECO:0000313" key="3">
    <source>
        <dbReference type="EMBL" id="CBI01086.1"/>
    </source>
</evidence>
<dbReference type="Gene3D" id="1.10.30.50">
    <property type="match status" value="1"/>
</dbReference>
<dbReference type="GO" id="GO:0003676">
    <property type="term" value="F:nucleic acid binding"/>
    <property type="evidence" value="ECO:0007669"/>
    <property type="project" value="InterPro"/>
</dbReference>
<organism evidence="3">
    <name type="scientific">mine drainage metagenome</name>
    <dbReference type="NCBI Taxonomy" id="410659"/>
    <lineage>
        <taxon>unclassified sequences</taxon>
        <taxon>metagenomes</taxon>
        <taxon>ecological metagenomes</taxon>
    </lineage>
</organism>
<feature type="compositionally biased region" description="Basic and acidic residues" evidence="1">
    <location>
        <begin position="88"/>
        <end position="97"/>
    </location>
</feature>
<dbReference type="GO" id="GO:0004519">
    <property type="term" value="F:endonuclease activity"/>
    <property type="evidence" value="ECO:0007669"/>
    <property type="project" value="InterPro"/>
</dbReference>
<accession>E6Q1M6</accession>
<dbReference type="GO" id="GO:0008270">
    <property type="term" value="F:zinc ion binding"/>
    <property type="evidence" value="ECO:0007669"/>
    <property type="project" value="InterPro"/>
</dbReference>
<feature type="region of interest" description="Disordered" evidence="1">
    <location>
        <begin position="76"/>
        <end position="97"/>
    </location>
</feature>
<evidence type="ECO:0000259" key="2">
    <source>
        <dbReference type="SMART" id="SM00507"/>
    </source>
</evidence>
<dbReference type="SMART" id="SM00507">
    <property type="entry name" value="HNHc"/>
    <property type="match status" value="1"/>
</dbReference>
<reference evidence="3" key="1">
    <citation type="submission" date="2009-10" db="EMBL/GenBank/DDBJ databases">
        <title>Diversity of trophic interactions inside an arsenic-rich microbial ecosystem.</title>
        <authorList>
            <person name="Bertin P.N."/>
            <person name="Heinrich-Salmeron A."/>
            <person name="Pelletier E."/>
            <person name="Goulhen-Chollet F."/>
            <person name="Arsene-Ploetze F."/>
            <person name="Gallien S."/>
            <person name="Calteau A."/>
            <person name="Vallenet D."/>
            <person name="Casiot C."/>
            <person name="Chane-Woon-Ming B."/>
            <person name="Giloteaux L."/>
            <person name="Barakat M."/>
            <person name="Bonnefoy V."/>
            <person name="Bruneel O."/>
            <person name="Chandler M."/>
            <person name="Cleiss J."/>
            <person name="Duran R."/>
            <person name="Elbaz-Poulichet F."/>
            <person name="Fonknechten N."/>
            <person name="Lauga B."/>
            <person name="Mornico D."/>
            <person name="Ortet P."/>
            <person name="Schaeffer C."/>
            <person name="Siguier P."/>
            <person name="Alexander Thil Smith A."/>
            <person name="Van Dorsselaer A."/>
            <person name="Weissenbach J."/>
            <person name="Medigue C."/>
            <person name="Le Paslier D."/>
        </authorList>
    </citation>
    <scope>NUCLEOTIDE SEQUENCE</scope>
</reference>
<comment type="caution">
    <text evidence="3">The sequence shown here is derived from an EMBL/GenBank/DDBJ whole genome shotgun (WGS) entry which is preliminary data.</text>
</comment>
<dbReference type="AlphaFoldDB" id="E6Q1M6"/>
<gene>
    <name evidence="3" type="ORF">CARN4_0439</name>
</gene>
<sequence>MSPRRLFERSFLSPKKGGISIPSLTDRLRFARLLDFKPFPTNSSFRAPTYKSRNRSVMQCQFAWHTGSRSISAQCSCPMARKPKGRKAKSESPPRDAARDRERLLEYFMAHPNRPIPNAQLAKLLGTSRTDSWTRRLRELREPRHGGYEIYTKRDRASLRPDEYLFPAQARRVATREPRISGRIRAEVMLRDAYTCQACGVTRADRYPDGRRVTLHVAHNVADSLGGSATLQNCFTLCSRCNEAESNIGSDRPMLEKTMAQVRRLPDHEKREIFLFLKKVFER</sequence>
<dbReference type="InterPro" id="IPR003615">
    <property type="entry name" value="HNH_nuc"/>
</dbReference>
<dbReference type="Pfam" id="PF01844">
    <property type="entry name" value="HNH"/>
    <property type="match status" value="1"/>
</dbReference>